<dbReference type="PANTHER" id="PTHR21363">
    <property type="entry name" value="PREPHENATE DEHYDROGENASE"/>
    <property type="match status" value="1"/>
</dbReference>
<evidence type="ECO:0000259" key="2">
    <source>
        <dbReference type="PROSITE" id="PS51176"/>
    </source>
</evidence>
<sequence>MSEIIVELIKQKIGVVGGSQGLGSWVVNYFRAQGIETRFSSTDEKSEFESNIQLANWADIVVLAVPISAMSNVMEEVFPALDDKYLVEICSVKKFVVEKYQSLRQIYSDVLPRYCSIHPMFSPQIKSFDGNVVLFNYNDGADDLEKALKNLFVQDKGVVKDVEYIKHDKLMGLVQGLNHFNVFVSAKTMARYNEDFEDIKSVASPPYRIFIVFYTRYVMQNPMLYADIQMRNEFVFEVVRIFRDEMNKLFDIIQTRDRDLFMDYITEMQGFFDQNRQDIEVSSHLMQKLSKKLEEL</sequence>
<evidence type="ECO:0000313" key="3">
    <source>
        <dbReference type="EMBL" id="AZQ61358.1"/>
    </source>
</evidence>
<dbReference type="InterPro" id="IPR050812">
    <property type="entry name" value="Preph/Arog_dehydrog"/>
</dbReference>
<dbReference type="SUPFAM" id="SSF51735">
    <property type="entry name" value="NAD(P)-binding Rossmann-fold domains"/>
    <property type="match status" value="1"/>
</dbReference>
<dbReference type="GO" id="GO:0004665">
    <property type="term" value="F:prephenate dehydrogenase (NADP+) activity"/>
    <property type="evidence" value="ECO:0007669"/>
    <property type="project" value="InterPro"/>
</dbReference>
<dbReference type="SUPFAM" id="SSF48179">
    <property type="entry name" value="6-phosphogluconate dehydrogenase C-terminal domain-like"/>
    <property type="match status" value="1"/>
</dbReference>
<keyword evidence="1" id="KW-0560">Oxidoreductase</keyword>
<dbReference type="Proteomes" id="UP000267268">
    <property type="component" value="Chromosome 1"/>
</dbReference>
<dbReference type="Gene3D" id="3.40.50.720">
    <property type="entry name" value="NAD(P)-binding Rossmann-like Domain"/>
    <property type="match status" value="1"/>
</dbReference>
<dbReference type="PROSITE" id="PS51176">
    <property type="entry name" value="PDH_ADH"/>
    <property type="match status" value="1"/>
</dbReference>
<dbReference type="Gene3D" id="1.10.3660.10">
    <property type="entry name" value="6-phosphogluconate dehydrogenase C-terminal like domain"/>
    <property type="match status" value="1"/>
</dbReference>
<organism evidence="3 4">
    <name type="scientific">Flammeovirga pectinis</name>
    <dbReference type="NCBI Taxonomy" id="2494373"/>
    <lineage>
        <taxon>Bacteria</taxon>
        <taxon>Pseudomonadati</taxon>
        <taxon>Bacteroidota</taxon>
        <taxon>Cytophagia</taxon>
        <taxon>Cytophagales</taxon>
        <taxon>Flammeovirgaceae</taxon>
        <taxon>Flammeovirga</taxon>
    </lineage>
</organism>
<keyword evidence="4" id="KW-1185">Reference proteome</keyword>
<dbReference type="GO" id="GO:0006571">
    <property type="term" value="P:tyrosine biosynthetic process"/>
    <property type="evidence" value="ECO:0007669"/>
    <property type="project" value="InterPro"/>
</dbReference>
<feature type="domain" description="Prephenate/arogenate dehydrogenase" evidence="2">
    <location>
        <begin position="11"/>
        <end position="283"/>
    </location>
</feature>
<evidence type="ECO:0000256" key="1">
    <source>
        <dbReference type="ARBA" id="ARBA00023002"/>
    </source>
</evidence>
<dbReference type="InterPro" id="IPR046826">
    <property type="entry name" value="PDH_N"/>
</dbReference>
<evidence type="ECO:0000313" key="4">
    <source>
        <dbReference type="Proteomes" id="UP000267268"/>
    </source>
</evidence>
<name>A0A3S9NZJ4_9BACT</name>
<accession>A0A3S9NZJ4</accession>
<dbReference type="PANTHER" id="PTHR21363:SF0">
    <property type="entry name" value="PREPHENATE DEHYDROGENASE [NADP(+)]"/>
    <property type="match status" value="1"/>
</dbReference>
<gene>
    <name evidence="3" type="ORF">EI427_03700</name>
</gene>
<dbReference type="Pfam" id="PF20463">
    <property type="entry name" value="PDH_C"/>
    <property type="match status" value="1"/>
</dbReference>
<proteinExistence type="predicted"/>
<protein>
    <submittedName>
        <fullName evidence="3">Prephenate dehydrogenase/arogenate dehydrogenase family protein</fullName>
    </submittedName>
</protein>
<reference evidence="3 4" key="1">
    <citation type="submission" date="2018-12" db="EMBL/GenBank/DDBJ databases">
        <title>Flammeovirga pectinis sp. nov., isolated from the gut of the Korean scallop, Patinopecten yessoensis.</title>
        <authorList>
            <person name="Bae J.-W."/>
            <person name="Jeong Y.-S."/>
            <person name="Kang W."/>
        </authorList>
    </citation>
    <scope>NUCLEOTIDE SEQUENCE [LARGE SCALE GENOMIC DNA]</scope>
    <source>
        <strain evidence="3 4">L12M1</strain>
    </source>
</reference>
<dbReference type="KEGG" id="fll:EI427_03700"/>
<dbReference type="Pfam" id="PF02153">
    <property type="entry name" value="PDH_N"/>
    <property type="match status" value="1"/>
</dbReference>
<dbReference type="EMBL" id="CP034562">
    <property type="protein sequence ID" value="AZQ61358.1"/>
    <property type="molecule type" value="Genomic_DNA"/>
</dbReference>
<dbReference type="InterPro" id="IPR003099">
    <property type="entry name" value="Prephen_DH"/>
</dbReference>
<dbReference type="InterPro" id="IPR036291">
    <property type="entry name" value="NAD(P)-bd_dom_sf"/>
</dbReference>
<dbReference type="InterPro" id="IPR008927">
    <property type="entry name" value="6-PGluconate_DH-like_C_sf"/>
</dbReference>
<dbReference type="AlphaFoldDB" id="A0A3S9NZJ4"/>
<dbReference type="GO" id="GO:0070403">
    <property type="term" value="F:NAD+ binding"/>
    <property type="evidence" value="ECO:0007669"/>
    <property type="project" value="InterPro"/>
</dbReference>
<dbReference type="GO" id="GO:0008977">
    <property type="term" value="F:prephenate dehydrogenase (NAD+) activity"/>
    <property type="evidence" value="ECO:0007669"/>
    <property type="project" value="InterPro"/>
</dbReference>
<dbReference type="InterPro" id="IPR046825">
    <property type="entry name" value="PDH_C"/>
</dbReference>
<dbReference type="OrthoDB" id="1522519at2"/>